<keyword evidence="2" id="KW-0472">Membrane</keyword>
<keyword evidence="2" id="KW-1133">Transmembrane helix</keyword>
<feature type="compositionally biased region" description="Polar residues" evidence="1">
    <location>
        <begin position="197"/>
        <end position="209"/>
    </location>
</feature>
<proteinExistence type="predicted"/>
<feature type="compositionally biased region" description="Low complexity" evidence="1">
    <location>
        <begin position="358"/>
        <end position="376"/>
    </location>
</feature>
<dbReference type="RefSeq" id="WP_054792128.1">
    <property type="nucleotide sequence ID" value="NZ_LT630003.1"/>
</dbReference>
<feature type="compositionally biased region" description="Polar residues" evidence="1">
    <location>
        <begin position="154"/>
        <end position="166"/>
    </location>
</feature>
<dbReference type="InterPro" id="IPR003646">
    <property type="entry name" value="SH3-like_bac-type"/>
</dbReference>
<dbReference type="PROSITE" id="PS51781">
    <property type="entry name" value="SH3B"/>
    <property type="match status" value="1"/>
</dbReference>
<feature type="domain" description="SH3b" evidence="3">
    <location>
        <begin position="287"/>
        <end position="351"/>
    </location>
</feature>
<feature type="compositionally biased region" description="Low complexity" evidence="1">
    <location>
        <begin position="260"/>
        <end position="281"/>
    </location>
</feature>
<dbReference type="Pfam" id="PF08239">
    <property type="entry name" value="SH3_3"/>
    <property type="match status" value="1"/>
</dbReference>
<dbReference type="EMBL" id="LT630003">
    <property type="protein sequence ID" value="SEU01064.1"/>
    <property type="molecule type" value="Genomic_DNA"/>
</dbReference>
<evidence type="ECO:0000313" key="4">
    <source>
        <dbReference type="EMBL" id="SEU01064.1"/>
    </source>
</evidence>
<feature type="region of interest" description="Disordered" evidence="1">
    <location>
        <begin position="253"/>
        <end position="287"/>
    </location>
</feature>
<dbReference type="Gene3D" id="2.30.30.40">
    <property type="entry name" value="SH3 Domains"/>
    <property type="match status" value="1"/>
</dbReference>
<evidence type="ECO:0000259" key="3">
    <source>
        <dbReference type="PROSITE" id="PS51781"/>
    </source>
</evidence>
<sequence length="376" mass="41001">MGTTDNSFLLRIQQGQRETEKLMSQKQYNMAMIKARQTLEYMVNYLGERALIVEGDLADSIDQLFEGRFISQSAKDHYHRIRVLGNKAVHEGDDSPYDANEAFQLLSQEVNTFANSNNRGSQGGTPINKHPADVRTISSTSRNNPPRSSASRNEFQGTGNQRSSGARTAPLRTQEHTGGAGRTGTRPDGARPGQRPAQKSVSRNGQRPASHSRSRRRSKKKGFDPYELLKPALIFLVLLVLVLIIVKLIPGKDSKKDPTTAETTAEVTTEAMTSAETSAEPTEPETEATKIYTTKSKLNVRSEPSTEGAKLGSLASGTVVEYVKTYDDKWTVIMFEGTEAYVATEFLTISESETGTDAGESTSAAENTATTTAATP</sequence>
<feature type="compositionally biased region" description="Basic residues" evidence="1">
    <location>
        <begin position="210"/>
        <end position="220"/>
    </location>
</feature>
<dbReference type="Proteomes" id="UP000198970">
    <property type="component" value="Chromosome I"/>
</dbReference>
<accession>A0ABY1CFQ6</accession>
<evidence type="ECO:0000256" key="1">
    <source>
        <dbReference type="SAM" id="MobiDB-lite"/>
    </source>
</evidence>
<dbReference type="Pfam" id="PF13643">
    <property type="entry name" value="DUF4145"/>
    <property type="match status" value="1"/>
</dbReference>
<keyword evidence="5" id="KW-1185">Reference proteome</keyword>
<keyword evidence="2" id="KW-0812">Transmembrane</keyword>
<reference evidence="4 5" key="1">
    <citation type="submission" date="2016-10" db="EMBL/GenBank/DDBJ databases">
        <authorList>
            <person name="Varghese N."/>
            <person name="Submissions S."/>
        </authorList>
    </citation>
    <scope>NUCLEOTIDE SEQUENCE [LARGE SCALE GENOMIC DNA]</scope>
    <source>
        <strain evidence="4 5">ATCC 19403</strain>
    </source>
</reference>
<feature type="region of interest" description="Disordered" evidence="1">
    <location>
        <begin position="114"/>
        <end position="220"/>
    </location>
</feature>
<dbReference type="InterPro" id="IPR025285">
    <property type="entry name" value="DUF4145"/>
</dbReference>
<dbReference type="SMART" id="SM00287">
    <property type="entry name" value="SH3b"/>
    <property type="match status" value="1"/>
</dbReference>
<feature type="region of interest" description="Disordered" evidence="1">
    <location>
        <begin position="353"/>
        <end position="376"/>
    </location>
</feature>
<gene>
    <name evidence="4" type="ORF">SAMN02745906_3925</name>
</gene>
<feature type="compositionally biased region" description="Low complexity" evidence="1">
    <location>
        <begin position="138"/>
        <end position="153"/>
    </location>
</feature>
<evidence type="ECO:0000256" key="2">
    <source>
        <dbReference type="SAM" id="Phobius"/>
    </source>
</evidence>
<name>A0ABY1CFQ6_9FIRM</name>
<organism evidence="4 5">
    <name type="scientific">Lacrimispora sphenoides JCM 1415</name>
    <dbReference type="NCBI Taxonomy" id="1297793"/>
    <lineage>
        <taxon>Bacteria</taxon>
        <taxon>Bacillati</taxon>
        <taxon>Bacillota</taxon>
        <taxon>Clostridia</taxon>
        <taxon>Lachnospirales</taxon>
        <taxon>Lachnospiraceae</taxon>
        <taxon>Lacrimispora</taxon>
    </lineage>
</organism>
<protein>
    <submittedName>
        <fullName evidence="4">SH3 domain-containing protein</fullName>
    </submittedName>
</protein>
<evidence type="ECO:0000313" key="5">
    <source>
        <dbReference type="Proteomes" id="UP000198970"/>
    </source>
</evidence>
<feature type="transmembrane region" description="Helical" evidence="2">
    <location>
        <begin position="228"/>
        <end position="249"/>
    </location>
</feature>